<dbReference type="Gene3D" id="1.25.40.10">
    <property type="entry name" value="Tetratricopeptide repeat domain"/>
    <property type="match status" value="1"/>
</dbReference>
<evidence type="ECO:0008006" key="3">
    <source>
        <dbReference type="Google" id="ProtNLM"/>
    </source>
</evidence>
<dbReference type="Pfam" id="PF08238">
    <property type="entry name" value="Sel1"/>
    <property type="match status" value="6"/>
</dbReference>
<gene>
    <name evidence="1" type="ORF">CDA63_14360</name>
</gene>
<dbReference type="Proteomes" id="UP000197277">
    <property type="component" value="Unassembled WGS sequence"/>
</dbReference>
<comment type="caution">
    <text evidence="1">The sequence shown here is derived from an EMBL/GenBank/DDBJ whole genome shotgun (WGS) entry which is preliminary data.</text>
</comment>
<protein>
    <recommendedName>
        <fullName evidence="3">Sel1 repeat family protein</fullName>
    </recommendedName>
</protein>
<organism evidence="1 2">
    <name type="scientific">Hymenobacter amundsenii</name>
    <dbReference type="NCBI Taxonomy" id="2006685"/>
    <lineage>
        <taxon>Bacteria</taxon>
        <taxon>Pseudomonadati</taxon>
        <taxon>Bacteroidota</taxon>
        <taxon>Cytophagia</taxon>
        <taxon>Cytophagales</taxon>
        <taxon>Hymenobacteraceae</taxon>
        <taxon>Hymenobacter</taxon>
    </lineage>
</organism>
<dbReference type="AlphaFoldDB" id="A0A246FIL8"/>
<sequence>MLPDIVEKIFLHNLHAHSIGFIQLIYQLPLPFDYTIAADNTRRALVVFYRSRWTRNYSSKYIKRASILLHQAAELGNISAMNFLGLLYGDGWGVAKDYTQAVFWLQKAAAARHPLAIYNLAVAYDNGLGVDKSHYKAFQLFLEAANLSYVVAMHPLGSMYEQGTGTEKNYVRARYWYKKAAIAGHTVATYDLGRCYMRGIGGPVRMPAAKRWLEAAQTAGEVMATVALGNYFTLLSPPNWKQALTWYERAVEQGPQQESARALYQLGKAALLGQHIPGRSTEAKEYFQWAAKFGHPRAAIELALLTGESF</sequence>
<accession>A0A246FIL8</accession>
<evidence type="ECO:0000313" key="2">
    <source>
        <dbReference type="Proteomes" id="UP000197277"/>
    </source>
</evidence>
<name>A0A246FIL8_9BACT</name>
<dbReference type="SUPFAM" id="SSF81901">
    <property type="entry name" value="HCP-like"/>
    <property type="match status" value="1"/>
</dbReference>
<keyword evidence="2" id="KW-1185">Reference proteome</keyword>
<dbReference type="OrthoDB" id="879166at2"/>
<dbReference type="InterPro" id="IPR052945">
    <property type="entry name" value="Mitotic_Regulator"/>
</dbReference>
<dbReference type="InterPro" id="IPR006597">
    <property type="entry name" value="Sel1-like"/>
</dbReference>
<proteinExistence type="predicted"/>
<dbReference type="SMART" id="SM00671">
    <property type="entry name" value="SEL1"/>
    <property type="match status" value="6"/>
</dbReference>
<dbReference type="EMBL" id="NIRR01000026">
    <property type="protein sequence ID" value="OWP62369.1"/>
    <property type="molecule type" value="Genomic_DNA"/>
</dbReference>
<dbReference type="PANTHER" id="PTHR43628:SF1">
    <property type="entry name" value="CHITIN SYNTHASE REGULATORY FACTOR 2-RELATED"/>
    <property type="match status" value="1"/>
</dbReference>
<dbReference type="PANTHER" id="PTHR43628">
    <property type="entry name" value="ACTIVATOR OF C KINASE PROTEIN 1-RELATED"/>
    <property type="match status" value="1"/>
</dbReference>
<dbReference type="InterPro" id="IPR011990">
    <property type="entry name" value="TPR-like_helical_dom_sf"/>
</dbReference>
<evidence type="ECO:0000313" key="1">
    <source>
        <dbReference type="EMBL" id="OWP62369.1"/>
    </source>
</evidence>
<reference evidence="1 2" key="1">
    <citation type="submission" date="2017-06" db="EMBL/GenBank/DDBJ databases">
        <title>Hymenobacter amundsenii sp. nov. isolated from regoliths in Antarctica.</title>
        <authorList>
            <person name="Sedlacek I."/>
            <person name="Kralova S."/>
            <person name="Pantucek R."/>
            <person name="Svec P."/>
            <person name="Holochova P."/>
            <person name="Stankova E."/>
            <person name="Vrbovska V."/>
            <person name="Busse H.-J."/>
        </authorList>
    </citation>
    <scope>NUCLEOTIDE SEQUENCE [LARGE SCALE GENOMIC DNA]</scope>
    <source>
        <strain evidence="1 2">CCM 8682</strain>
    </source>
</reference>